<reference evidence="1" key="1">
    <citation type="submission" date="2020-10" db="EMBL/GenBank/DDBJ databases">
        <authorList>
            <person name="Gilroy R."/>
        </authorList>
    </citation>
    <scope>NUCLEOTIDE SEQUENCE</scope>
    <source>
        <strain evidence="1">17213</strain>
    </source>
</reference>
<protein>
    <submittedName>
        <fullName evidence="1">Uncharacterized protein</fullName>
    </submittedName>
</protein>
<name>A0A9D9GTT7_9GAMM</name>
<dbReference type="AlphaFoldDB" id="A0A9D9GTT7"/>
<comment type="caution">
    <text evidence="1">The sequence shown here is derived from an EMBL/GenBank/DDBJ whole genome shotgun (WGS) entry which is preliminary data.</text>
</comment>
<organism evidence="1 2">
    <name type="scientific">Candidatus Avisuccinivibrio stercorigallinarum</name>
    <dbReference type="NCBI Taxonomy" id="2840704"/>
    <lineage>
        <taxon>Bacteria</taxon>
        <taxon>Pseudomonadati</taxon>
        <taxon>Pseudomonadota</taxon>
        <taxon>Gammaproteobacteria</taxon>
        <taxon>Aeromonadales</taxon>
        <taxon>Succinivibrionaceae</taxon>
        <taxon>Succinivibrionaceae incertae sedis</taxon>
        <taxon>Candidatus Avisuccinivibrio</taxon>
    </lineage>
</organism>
<evidence type="ECO:0000313" key="1">
    <source>
        <dbReference type="EMBL" id="MBO8416304.1"/>
    </source>
</evidence>
<evidence type="ECO:0000313" key="2">
    <source>
        <dbReference type="Proteomes" id="UP000823631"/>
    </source>
</evidence>
<dbReference type="EMBL" id="JADINH010000169">
    <property type="protein sequence ID" value="MBO8416304.1"/>
    <property type="molecule type" value="Genomic_DNA"/>
</dbReference>
<accession>A0A9D9GTT7</accession>
<reference evidence="1" key="2">
    <citation type="journal article" date="2021" name="PeerJ">
        <title>Extensive microbial diversity within the chicken gut microbiome revealed by metagenomics and culture.</title>
        <authorList>
            <person name="Gilroy R."/>
            <person name="Ravi A."/>
            <person name="Getino M."/>
            <person name="Pursley I."/>
            <person name="Horton D.L."/>
            <person name="Alikhan N.F."/>
            <person name="Baker D."/>
            <person name="Gharbi K."/>
            <person name="Hall N."/>
            <person name="Watson M."/>
            <person name="Adriaenssens E.M."/>
            <person name="Foster-Nyarko E."/>
            <person name="Jarju S."/>
            <person name="Secka A."/>
            <person name="Antonio M."/>
            <person name="Oren A."/>
            <person name="Chaudhuri R.R."/>
            <person name="La Ragione R."/>
            <person name="Hildebrand F."/>
            <person name="Pallen M.J."/>
        </authorList>
    </citation>
    <scope>NUCLEOTIDE SEQUENCE</scope>
    <source>
        <strain evidence="1">17213</strain>
    </source>
</reference>
<dbReference type="Proteomes" id="UP000823631">
    <property type="component" value="Unassembled WGS sequence"/>
</dbReference>
<sequence length="151" mass="16285">MQAAELWQELCKRAGWSAVADPAADSAAILAEQVELDAYTLKAAVFNADELYLYIDLLPLPAGQNEAAALLKQAAACCAQIWLQRPYYLCTQDGALRAELLLHAEDDAAKAEERLGAFLDDTDFVQLNLPSQAGAAAAELFTQPWMTGGLL</sequence>
<proteinExistence type="predicted"/>
<gene>
    <name evidence="1" type="ORF">IAB19_08000</name>
</gene>